<keyword evidence="2" id="KW-1185">Reference proteome</keyword>
<proteinExistence type="predicted"/>
<evidence type="ECO:0000313" key="2">
    <source>
        <dbReference type="Proteomes" id="UP001162992"/>
    </source>
</evidence>
<protein>
    <submittedName>
        <fullName evidence="1">Uncharacterized protein</fullName>
    </submittedName>
</protein>
<dbReference type="EMBL" id="CM055095">
    <property type="protein sequence ID" value="KAJ7559563.1"/>
    <property type="molecule type" value="Genomic_DNA"/>
</dbReference>
<accession>A0ACC2DZA2</accession>
<reference evidence="2" key="1">
    <citation type="journal article" date="2024" name="Proc. Natl. Acad. Sci. U.S.A.">
        <title>Extraordinary preservation of gene collinearity over three hundred million years revealed in homosporous lycophytes.</title>
        <authorList>
            <person name="Li C."/>
            <person name="Wickell D."/>
            <person name="Kuo L.Y."/>
            <person name="Chen X."/>
            <person name="Nie B."/>
            <person name="Liao X."/>
            <person name="Peng D."/>
            <person name="Ji J."/>
            <person name="Jenkins J."/>
            <person name="Williams M."/>
            <person name="Shu S."/>
            <person name="Plott C."/>
            <person name="Barry K."/>
            <person name="Rajasekar S."/>
            <person name="Grimwood J."/>
            <person name="Han X."/>
            <person name="Sun S."/>
            <person name="Hou Z."/>
            <person name="He W."/>
            <person name="Dai G."/>
            <person name="Sun C."/>
            <person name="Schmutz J."/>
            <person name="Leebens-Mack J.H."/>
            <person name="Li F.W."/>
            <person name="Wang L."/>
        </authorList>
    </citation>
    <scope>NUCLEOTIDE SEQUENCE [LARGE SCALE GENOMIC DNA]</scope>
    <source>
        <strain evidence="2">cv. PW_Plant_1</strain>
    </source>
</reference>
<sequence length="753" mass="84070">MVPQWDGSLTFVAPSTRSPPTRPPACHTILPASPCRSSRPQRQQKQQHSETCFSSTMSCFCFSRPTLSRRIGFGLSWGSGGSLWLSNDDSSTPVLEFGIAALDWRASIFEDESANRLAPEVQRDSADEVVSNAEQKSEHLDGANSGRGSTQKDKCREIVRLFKNRKTEEALELLDSVSELDKWVISIYEQLLLDCCKYKAVSEAKELHAMAVKHRYLSNLFIGNSFVSAYSKLGMLRDAQQVFDGMPLRNSVSWNALISGCAKYGSHENAAKIYHSMKVEGFQLNEEAFVLMLNSCRNNGDIQIGKQIHADARNCGYESKVLVGSALVNMYAKCGDLENALHVFDSMPERTVVSWNAIISGYVKTGKGREALRLYQQMKKADLRLTDFTFIFLLKACGSLADIEQGKQIHADIIESGIAFNVFLGTALVDMYAKCGDVGRAQEIFDKMPSRNEVSFAALISGHCKNRNHRQAIRCYMQMRQEGFKPHGMTLISVLHACSITEALEEGRQIHADVIKCGFEFDVVVTTALVDMYCRCHRLPLAREVFDKMPHRTVVAYTAVIAAYAKNAAGEEALRLYDEMKKDGIKPEFLTFVFVLNACASMGNLEKGKRTHAEILEAGLESHVTVGSALVDMYSKCGSLTDSRRVFDKMPTRNEHTWTSMIAGYAKHEDFEEAFRLYRQMTLEGLKPDAWTFVCVLNVCAQIGSLQYGKEVHEHIHKAGYETDATVSKSLTIMYSKCGSPETAQAQRILQEV</sequence>
<name>A0ACC2DZA2_DIPCM</name>
<dbReference type="Proteomes" id="UP001162992">
    <property type="component" value="Chromosome 4"/>
</dbReference>
<evidence type="ECO:0000313" key="1">
    <source>
        <dbReference type="EMBL" id="KAJ7559563.1"/>
    </source>
</evidence>
<comment type="caution">
    <text evidence="1">The sequence shown here is derived from an EMBL/GenBank/DDBJ whole genome shotgun (WGS) entry which is preliminary data.</text>
</comment>
<organism evidence="1 2">
    <name type="scientific">Diphasiastrum complanatum</name>
    <name type="common">Issler's clubmoss</name>
    <name type="synonym">Lycopodium complanatum</name>
    <dbReference type="NCBI Taxonomy" id="34168"/>
    <lineage>
        <taxon>Eukaryota</taxon>
        <taxon>Viridiplantae</taxon>
        <taxon>Streptophyta</taxon>
        <taxon>Embryophyta</taxon>
        <taxon>Tracheophyta</taxon>
        <taxon>Lycopodiopsida</taxon>
        <taxon>Lycopodiales</taxon>
        <taxon>Lycopodiaceae</taxon>
        <taxon>Lycopodioideae</taxon>
        <taxon>Diphasiastrum</taxon>
    </lineage>
</organism>
<gene>
    <name evidence="1" type="ORF">O6H91_04G091300</name>
</gene>